<comment type="caution">
    <text evidence="7">The sequence shown here is derived from an EMBL/GenBank/DDBJ whole genome shotgun (WGS) entry which is preliminary data.</text>
</comment>
<name>A0A8K0CZE0_IGNLU</name>
<dbReference type="Gene3D" id="1.20.140.150">
    <property type="match status" value="1"/>
</dbReference>
<evidence type="ECO:0000256" key="2">
    <source>
        <dbReference type="ARBA" id="ARBA00005787"/>
    </source>
</evidence>
<proteinExistence type="inferred from homology"/>
<dbReference type="GO" id="GO:0007605">
    <property type="term" value="P:sensory perception of sound"/>
    <property type="evidence" value="ECO:0007669"/>
    <property type="project" value="UniProtKB-ARBA"/>
</dbReference>
<feature type="transmembrane region" description="Helical" evidence="6">
    <location>
        <begin position="182"/>
        <end position="203"/>
    </location>
</feature>
<feature type="transmembrane region" description="Helical" evidence="6">
    <location>
        <begin position="232"/>
        <end position="253"/>
    </location>
</feature>
<organism evidence="7 8">
    <name type="scientific">Ignelater luminosus</name>
    <name type="common">Cucubano</name>
    <name type="synonym">Pyrophorus luminosus</name>
    <dbReference type="NCBI Taxonomy" id="2038154"/>
    <lineage>
        <taxon>Eukaryota</taxon>
        <taxon>Metazoa</taxon>
        <taxon>Ecdysozoa</taxon>
        <taxon>Arthropoda</taxon>
        <taxon>Hexapoda</taxon>
        <taxon>Insecta</taxon>
        <taxon>Pterygota</taxon>
        <taxon>Neoptera</taxon>
        <taxon>Endopterygota</taxon>
        <taxon>Coleoptera</taxon>
        <taxon>Polyphaga</taxon>
        <taxon>Elateriformia</taxon>
        <taxon>Elateroidea</taxon>
        <taxon>Elateridae</taxon>
        <taxon>Agrypninae</taxon>
        <taxon>Pyrophorini</taxon>
        <taxon>Ignelater</taxon>
    </lineage>
</organism>
<dbReference type="Proteomes" id="UP000801492">
    <property type="component" value="Unassembled WGS sequence"/>
</dbReference>
<keyword evidence="4 6" id="KW-1133">Transmembrane helix</keyword>
<feature type="transmembrane region" description="Helical" evidence="6">
    <location>
        <begin position="142"/>
        <end position="170"/>
    </location>
</feature>
<evidence type="ECO:0000313" key="7">
    <source>
        <dbReference type="EMBL" id="KAF2896540.1"/>
    </source>
</evidence>
<evidence type="ECO:0000256" key="1">
    <source>
        <dbReference type="ARBA" id="ARBA00004141"/>
    </source>
</evidence>
<keyword evidence="5 6" id="KW-0472">Membrane</keyword>
<evidence type="ECO:0000256" key="4">
    <source>
        <dbReference type="ARBA" id="ARBA00022989"/>
    </source>
</evidence>
<gene>
    <name evidence="7" type="ORF">ILUMI_09637</name>
</gene>
<evidence type="ECO:0000256" key="5">
    <source>
        <dbReference type="ARBA" id="ARBA00023136"/>
    </source>
</evidence>
<protein>
    <submittedName>
        <fullName evidence="7">Uncharacterized protein</fullName>
    </submittedName>
</protein>
<feature type="transmembrane region" description="Helical" evidence="6">
    <location>
        <begin position="7"/>
        <end position="28"/>
    </location>
</feature>
<evidence type="ECO:0000256" key="6">
    <source>
        <dbReference type="SAM" id="Phobius"/>
    </source>
</evidence>
<dbReference type="PANTHER" id="PTHR31548:SF6">
    <property type="entry name" value="AGAP002756-PA"/>
    <property type="match status" value="1"/>
</dbReference>
<dbReference type="EMBL" id="VTPC01004956">
    <property type="protein sequence ID" value="KAF2896540.1"/>
    <property type="molecule type" value="Genomic_DNA"/>
</dbReference>
<dbReference type="OrthoDB" id="6432214at2759"/>
<accession>A0A8K0CZE0</accession>
<reference evidence="7" key="1">
    <citation type="submission" date="2019-08" db="EMBL/GenBank/DDBJ databases">
        <title>The genome of the North American firefly Photinus pyralis.</title>
        <authorList>
            <consortium name="Photinus pyralis genome working group"/>
            <person name="Fallon T.R."/>
            <person name="Sander Lower S.E."/>
            <person name="Weng J.-K."/>
        </authorList>
    </citation>
    <scope>NUCLEOTIDE SEQUENCE</scope>
    <source>
        <strain evidence="7">TRF0915ILg1</strain>
        <tissue evidence="7">Whole body</tissue>
    </source>
</reference>
<keyword evidence="8" id="KW-1185">Reference proteome</keyword>
<comment type="similarity">
    <text evidence="2">Belongs to the clarin family.</text>
</comment>
<evidence type="ECO:0000313" key="8">
    <source>
        <dbReference type="Proteomes" id="UP000801492"/>
    </source>
</evidence>
<dbReference type="PANTHER" id="PTHR31548">
    <property type="entry name" value="CLARIN"/>
    <property type="match status" value="1"/>
</dbReference>
<dbReference type="InterPro" id="IPR026748">
    <property type="entry name" value="Clarin"/>
</dbReference>
<comment type="subcellular location">
    <subcellularLocation>
        <location evidence="1">Membrane</location>
        <topology evidence="1">Multi-pass membrane protein</topology>
    </subcellularLocation>
</comment>
<dbReference type="AlphaFoldDB" id="A0A8K0CZE0"/>
<dbReference type="GO" id="GO:0016020">
    <property type="term" value="C:membrane"/>
    <property type="evidence" value="ECO:0007669"/>
    <property type="project" value="UniProtKB-SubCell"/>
</dbReference>
<keyword evidence="3 6" id="KW-0812">Transmembrane</keyword>
<evidence type="ECO:0000256" key="3">
    <source>
        <dbReference type="ARBA" id="ARBA00022692"/>
    </source>
</evidence>
<sequence length="281" mass="31646">MVKTRNGFILATTFFSGIAVLLSITSIATEEWITAKGEFTGGNDPPSLINYGLFTGTFWQKYGLQAVFQISLTCVIEENACAYICEVNAESRRQQLEKLIRGEDVPFNYNCPRVERINDRVYSLGFKTRNTNEKREFLNAGLYVSTVVFLCISIIFGLISTILSFFNVVANPIEVYLSVPGLYISNAVAGVACIFTLCLWGILYGTMIVDNVGIYYTIRNQMSTKGWAQFGYSYWLLLPSCLLYPTSIITLYIRQYLIEQEPKIKIHTTSGEADVGEIMIF</sequence>